<keyword evidence="2" id="KW-1185">Reference proteome</keyword>
<dbReference type="AlphaFoldDB" id="A0AAV7W6P2"/>
<sequence>MGLPEDPAVFLQWRYGVRGEGPDGALAVEGGRLGERRAGWLQRPFWPVRPHAEVLHPRRWTRPYKKGGFEVPDLEIYYLTAQCRFVKYWYHSDGRLPFLVPEREQTEEILLTFLFTGNYQDP</sequence>
<dbReference type="Proteomes" id="UP001066276">
    <property type="component" value="Chromosome 1_2"/>
</dbReference>
<proteinExistence type="predicted"/>
<name>A0AAV7W6P2_PLEWA</name>
<evidence type="ECO:0000313" key="2">
    <source>
        <dbReference type="Proteomes" id="UP001066276"/>
    </source>
</evidence>
<gene>
    <name evidence="1" type="ORF">NDU88_003617</name>
</gene>
<organism evidence="1 2">
    <name type="scientific">Pleurodeles waltl</name>
    <name type="common">Iberian ribbed newt</name>
    <dbReference type="NCBI Taxonomy" id="8319"/>
    <lineage>
        <taxon>Eukaryota</taxon>
        <taxon>Metazoa</taxon>
        <taxon>Chordata</taxon>
        <taxon>Craniata</taxon>
        <taxon>Vertebrata</taxon>
        <taxon>Euteleostomi</taxon>
        <taxon>Amphibia</taxon>
        <taxon>Batrachia</taxon>
        <taxon>Caudata</taxon>
        <taxon>Salamandroidea</taxon>
        <taxon>Salamandridae</taxon>
        <taxon>Pleurodelinae</taxon>
        <taxon>Pleurodeles</taxon>
    </lineage>
</organism>
<dbReference type="EMBL" id="JANPWB010000002">
    <property type="protein sequence ID" value="KAJ1208231.1"/>
    <property type="molecule type" value="Genomic_DNA"/>
</dbReference>
<protein>
    <submittedName>
        <fullName evidence="1">Uncharacterized protein</fullName>
    </submittedName>
</protein>
<reference evidence="1" key="1">
    <citation type="journal article" date="2022" name="bioRxiv">
        <title>Sequencing and chromosome-scale assembly of the giantPleurodeles waltlgenome.</title>
        <authorList>
            <person name="Brown T."/>
            <person name="Elewa A."/>
            <person name="Iarovenko S."/>
            <person name="Subramanian E."/>
            <person name="Araus A.J."/>
            <person name="Petzold A."/>
            <person name="Susuki M."/>
            <person name="Suzuki K.-i.T."/>
            <person name="Hayashi T."/>
            <person name="Toyoda A."/>
            <person name="Oliveira C."/>
            <person name="Osipova E."/>
            <person name="Leigh N.D."/>
            <person name="Simon A."/>
            <person name="Yun M.H."/>
        </authorList>
    </citation>
    <scope>NUCLEOTIDE SEQUENCE</scope>
    <source>
        <strain evidence="1">20211129_DDA</strain>
        <tissue evidence="1">Liver</tissue>
    </source>
</reference>
<evidence type="ECO:0000313" key="1">
    <source>
        <dbReference type="EMBL" id="KAJ1208231.1"/>
    </source>
</evidence>
<accession>A0AAV7W6P2</accession>
<comment type="caution">
    <text evidence="1">The sequence shown here is derived from an EMBL/GenBank/DDBJ whole genome shotgun (WGS) entry which is preliminary data.</text>
</comment>